<dbReference type="Pfam" id="PF11901">
    <property type="entry name" value="DM9"/>
    <property type="match status" value="1"/>
</dbReference>
<dbReference type="InterPro" id="IPR038765">
    <property type="entry name" value="Papain-like_cys_pep_sf"/>
</dbReference>
<accession>A0AAD5UBJ9</accession>
<name>A0AAD5UBJ9_9FUNG</name>
<evidence type="ECO:0000313" key="1">
    <source>
        <dbReference type="EMBL" id="KAJ3253723.1"/>
    </source>
</evidence>
<reference evidence="1" key="1">
    <citation type="submission" date="2020-05" db="EMBL/GenBank/DDBJ databases">
        <title>Phylogenomic resolution of chytrid fungi.</title>
        <authorList>
            <person name="Stajich J.E."/>
            <person name="Amses K."/>
            <person name="Simmons R."/>
            <person name="Seto K."/>
            <person name="Myers J."/>
            <person name="Bonds A."/>
            <person name="Quandt C.A."/>
            <person name="Barry K."/>
            <person name="Liu P."/>
            <person name="Grigoriev I."/>
            <person name="Longcore J.E."/>
            <person name="James T.Y."/>
        </authorList>
    </citation>
    <scope>NUCLEOTIDE SEQUENCE</scope>
    <source>
        <strain evidence="1">PLAUS21</strain>
    </source>
</reference>
<gene>
    <name evidence="1" type="ORF">HK103_000381</name>
</gene>
<comment type="caution">
    <text evidence="1">The sequence shown here is derived from an EMBL/GenBank/DDBJ whole genome shotgun (WGS) entry which is preliminary data.</text>
</comment>
<dbReference type="Proteomes" id="UP001210925">
    <property type="component" value="Unassembled WGS sequence"/>
</dbReference>
<dbReference type="PANTHER" id="PTHR31649">
    <property type="entry name" value="AGAP009604-PA"/>
    <property type="match status" value="1"/>
</dbReference>
<dbReference type="Gene3D" id="3.90.1720.10">
    <property type="entry name" value="endopeptidase domain like (from Nostoc punctiforme)"/>
    <property type="match status" value="1"/>
</dbReference>
<dbReference type="PANTHER" id="PTHR31649:SF1">
    <property type="entry name" value="FARNESOIC ACID O-METHYL TRANSFERASE DOMAIN-CONTAINING PROTEIN"/>
    <property type="match status" value="1"/>
</dbReference>
<keyword evidence="2" id="KW-1185">Reference proteome</keyword>
<dbReference type="InterPro" id="IPR006616">
    <property type="entry name" value="DM9_repeat"/>
</dbReference>
<protein>
    <submittedName>
        <fullName evidence="1">Uncharacterized protein</fullName>
    </submittedName>
</protein>
<dbReference type="AlphaFoldDB" id="A0AAD5UBJ9"/>
<sequence>MTIRQFRKVGKEGYKLRPFDLVLFKGNDPVGNLIQKIEKKYVDPSDANVEGTLWTHVGIIVDKSVLPLDCMEPDKLYLYESVFSGSVLGYTYCKVGPVDHPFVDGKKNHSGPQIRPFADAIMEAAADIGISTLTDAEREKIYARGLPKIQQEFLELYNKYKDYGYPYSIVPQLASASDSLLSLFNKTKQIAKDFGKRVENTVKEKLNKDIGGGSGKKTVFCSQFAAKIYAHFGVTGFENSEGLFGLIVAGKFTPIELDSAPAFKTDDYYAKIGGMHMLTPDGLTLQNVGSPSMIKSYEQPLTEKIWEEQVKQRIQEYNHFTEAGEPMPPLFWKYTEKNDIPKEAIVLGHDADGSNLYAARAFFKNGVHVGKAGPAILGASIPWGEKENLVEKYEILCGDQDKVKWVQVENELNFYLEHPFVFGGSSDGRPLFVAQAEHENSLVVGKAGPGHTGGAYIPINGKEISKPTYRVLVEASPHCQ</sequence>
<proteinExistence type="predicted"/>
<evidence type="ECO:0000313" key="2">
    <source>
        <dbReference type="Proteomes" id="UP001210925"/>
    </source>
</evidence>
<dbReference type="SMART" id="SM00696">
    <property type="entry name" value="DM9"/>
    <property type="match status" value="2"/>
</dbReference>
<organism evidence="1 2">
    <name type="scientific">Boothiomyces macroporosus</name>
    <dbReference type="NCBI Taxonomy" id="261099"/>
    <lineage>
        <taxon>Eukaryota</taxon>
        <taxon>Fungi</taxon>
        <taxon>Fungi incertae sedis</taxon>
        <taxon>Chytridiomycota</taxon>
        <taxon>Chytridiomycota incertae sedis</taxon>
        <taxon>Chytridiomycetes</taxon>
        <taxon>Rhizophydiales</taxon>
        <taxon>Terramycetaceae</taxon>
        <taxon>Boothiomyces</taxon>
    </lineage>
</organism>
<dbReference type="EMBL" id="JADGKB010000102">
    <property type="protein sequence ID" value="KAJ3253723.1"/>
    <property type="molecule type" value="Genomic_DNA"/>
</dbReference>
<dbReference type="SUPFAM" id="SSF54001">
    <property type="entry name" value="Cysteine proteinases"/>
    <property type="match status" value="1"/>
</dbReference>